<dbReference type="GO" id="GO:0005634">
    <property type="term" value="C:nucleus"/>
    <property type="evidence" value="ECO:0007669"/>
    <property type="project" value="UniProtKB-SubCell"/>
</dbReference>
<dbReference type="PANTHER" id="PTHR42107">
    <property type="entry name" value="YALI0D24453P"/>
    <property type="match status" value="1"/>
</dbReference>
<gene>
    <name evidence="5 7" type="ORF">BDZ99DRAFT_497968</name>
</gene>
<organism evidence="5">
    <name type="scientific">Mytilinidion resinicola</name>
    <dbReference type="NCBI Taxonomy" id="574789"/>
    <lineage>
        <taxon>Eukaryota</taxon>
        <taxon>Fungi</taxon>
        <taxon>Dikarya</taxon>
        <taxon>Ascomycota</taxon>
        <taxon>Pezizomycotina</taxon>
        <taxon>Dothideomycetes</taxon>
        <taxon>Pleosporomycetidae</taxon>
        <taxon>Mytilinidiales</taxon>
        <taxon>Mytilinidiaceae</taxon>
        <taxon>Mytilinidion</taxon>
    </lineage>
</organism>
<reference evidence="7" key="2">
    <citation type="submission" date="2020-04" db="EMBL/GenBank/DDBJ databases">
        <authorList>
            <consortium name="NCBI Genome Project"/>
        </authorList>
    </citation>
    <scope>NUCLEOTIDE SEQUENCE</scope>
    <source>
        <strain evidence="7">CBS 304.34</strain>
    </source>
</reference>
<feature type="region of interest" description="Disordered" evidence="3">
    <location>
        <begin position="1"/>
        <end position="61"/>
    </location>
</feature>
<dbReference type="AlphaFoldDB" id="A0A6A6YQN1"/>
<dbReference type="Pfam" id="PF15612">
    <property type="entry name" value="WHIM1"/>
    <property type="match status" value="1"/>
</dbReference>
<proteinExistence type="predicted"/>
<dbReference type="InterPro" id="IPR028942">
    <property type="entry name" value="WHIM1_dom"/>
</dbReference>
<dbReference type="EMBL" id="MU003699">
    <property type="protein sequence ID" value="KAF2811071.1"/>
    <property type="molecule type" value="Genomic_DNA"/>
</dbReference>
<keyword evidence="6" id="KW-1185">Reference proteome</keyword>
<evidence type="ECO:0000259" key="4">
    <source>
        <dbReference type="Pfam" id="PF15612"/>
    </source>
</evidence>
<reference evidence="7" key="3">
    <citation type="submission" date="2025-04" db="UniProtKB">
        <authorList>
            <consortium name="RefSeq"/>
        </authorList>
    </citation>
    <scope>IDENTIFICATION</scope>
    <source>
        <strain evidence="7">CBS 304.34</strain>
    </source>
</reference>
<feature type="compositionally biased region" description="Low complexity" evidence="3">
    <location>
        <begin position="1"/>
        <end position="15"/>
    </location>
</feature>
<evidence type="ECO:0000313" key="5">
    <source>
        <dbReference type="EMBL" id="KAF2811071.1"/>
    </source>
</evidence>
<evidence type="ECO:0000256" key="3">
    <source>
        <dbReference type="SAM" id="MobiDB-lite"/>
    </source>
</evidence>
<protein>
    <recommendedName>
        <fullName evidence="4">WHIM1 domain-containing protein</fullName>
    </recommendedName>
</protein>
<dbReference type="Proteomes" id="UP000504636">
    <property type="component" value="Unplaced"/>
</dbReference>
<dbReference type="PANTHER" id="PTHR42107:SF1">
    <property type="entry name" value="WHIM1 DOMAIN-CONTAINING PROTEIN"/>
    <property type="match status" value="1"/>
</dbReference>
<evidence type="ECO:0000256" key="1">
    <source>
        <dbReference type="ARBA" id="ARBA00004123"/>
    </source>
</evidence>
<dbReference type="RefSeq" id="XP_033578035.1">
    <property type="nucleotide sequence ID" value="XM_033723552.1"/>
</dbReference>
<accession>A0A6A6YQN1</accession>
<evidence type="ECO:0000313" key="6">
    <source>
        <dbReference type="Proteomes" id="UP000504636"/>
    </source>
</evidence>
<feature type="compositionally biased region" description="Acidic residues" evidence="3">
    <location>
        <begin position="462"/>
        <end position="492"/>
    </location>
</feature>
<reference evidence="5 7" key="1">
    <citation type="journal article" date="2020" name="Stud. Mycol.">
        <title>101 Dothideomycetes genomes: a test case for predicting lifestyles and emergence of pathogens.</title>
        <authorList>
            <person name="Haridas S."/>
            <person name="Albert R."/>
            <person name="Binder M."/>
            <person name="Bloem J."/>
            <person name="Labutti K."/>
            <person name="Salamov A."/>
            <person name="Andreopoulos B."/>
            <person name="Baker S."/>
            <person name="Barry K."/>
            <person name="Bills G."/>
            <person name="Bluhm B."/>
            <person name="Cannon C."/>
            <person name="Castanera R."/>
            <person name="Culley D."/>
            <person name="Daum C."/>
            <person name="Ezra D."/>
            <person name="Gonzalez J."/>
            <person name="Henrissat B."/>
            <person name="Kuo A."/>
            <person name="Liang C."/>
            <person name="Lipzen A."/>
            <person name="Lutzoni F."/>
            <person name="Magnuson J."/>
            <person name="Mondo S."/>
            <person name="Nolan M."/>
            <person name="Ohm R."/>
            <person name="Pangilinan J."/>
            <person name="Park H.-J."/>
            <person name="Ramirez L."/>
            <person name="Alfaro M."/>
            <person name="Sun H."/>
            <person name="Tritt A."/>
            <person name="Yoshinaga Y."/>
            <person name="Zwiers L.-H."/>
            <person name="Turgeon B."/>
            <person name="Goodwin S."/>
            <person name="Spatafora J."/>
            <person name="Crous P."/>
            <person name="Grigoriev I."/>
        </authorList>
    </citation>
    <scope>NUCLEOTIDE SEQUENCE</scope>
    <source>
        <strain evidence="5 7">CBS 304.34</strain>
    </source>
</reference>
<evidence type="ECO:0000313" key="7">
    <source>
        <dbReference type="RefSeq" id="XP_033578035.1"/>
    </source>
</evidence>
<keyword evidence="2" id="KW-0539">Nucleus</keyword>
<evidence type="ECO:0000256" key="2">
    <source>
        <dbReference type="ARBA" id="ARBA00023242"/>
    </source>
</evidence>
<dbReference type="OrthoDB" id="349045at2759"/>
<sequence length="639" mass="70343">MSDSDLSSVLSSPPSSDHEMAQPTPPTKSTKKSSSKKNGTMLSFVESSPPRKKRAPSPVHEEVLADNPDIAFIVMFRSRFSDIFPTKLQNLGPQDIERGVADPLPSPQVESLLCALLGLVLNRKKYVERGHYGRALEEAIQTQKTQWPRAWGGINPLHGGRTFNTMSPEERLTLIKTLILWSLHESEAVNGTIKESYKQARHDGDENQPLSVQPWGRDGDKRRYWLVEGRDDTAFRVYRESNPVLKHNTWWSVAGTIDELRVLSDKLKDEDGTQAARRLSERIINAIPRFEATEEKRKRREYRMNRKAQFSRPEPGFSLYEGRTRGKRMRYTFSDEEDEDTSDAGSARRSTRQSGRGTPAAPSGPTVTASGRHVRSRLGGVYGESLLSGQTTTERASPATGEYERSDASEESHPAHGRSTRAAANAKPANGWSKTRKHIEGYNSIDEIDDEDDASSSGGEWDGGDEEDEVDRMEVDEEDEAASSEEDIDENAEPNPTASLIVKLRYGKASKSPEVKPAEPLQDSITVQPWTASAPPKVDPVPNGIAAPIQATPKPIQAAPQAAPSAVANGITVHQPHAIPPPQPAQTATVLPPFSAVPADAPLKQYPQVMNVPITSHEPPQAFQTTILPPNPTTAYGWQ</sequence>
<feature type="domain" description="WHIM1" evidence="4">
    <location>
        <begin position="150"/>
        <end position="189"/>
    </location>
</feature>
<feature type="compositionally biased region" description="Basic and acidic residues" evidence="3">
    <location>
        <begin position="402"/>
        <end position="414"/>
    </location>
</feature>
<dbReference type="GeneID" id="54464445"/>
<name>A0A6A6YQN1_9PEZI</name>
<feature type="region of interest" description="Disordered" evidence="3">
    <location>
        <begin position="296"/>
        <end position="500"/>
    </location>
</feature>
<comment type="subcellular location">
    <subcellularLocation>
        <location evidence="1">Nucleus</location>
    </subcellularLocation>
</comment>